<dbReference type="Proteomes" id="UP001562354">
    <property type="component" value="Unassembled WGS sequence"/>
</dbReference>
<accession>A0ABR3P8X2</accession>
<evidence type="ECO:0000313" key="1">
    <source>
        <dbReference type="EMBL" id="KAL1302608.1"/>
    </source>
</evidence>
<evidence type="ECO:0000313" key="2">
    <source>
        <dbReference type="Proteomes" id="UP001562354"/>
    </source>
</evidence>
<protein>
    <submittedName>
        <fullName evidence="1">Uncharacterized protein</fullName>
    </submittedName>
</protein>
<proteinExistence type="predicted"/>
<comment type="caution">
    <text evidence="1">The sequence shown here is derived from an EMBL/GenBank/DDBJ whole genome shotgun (WGS) entry which is preliminary data.</text>
</comment>
<keyword evidence="2" id="KW-1185">Reference proteome</keyword>
<gene>
    <name evidence="1" type="ORF">AAFC00_002981</name>
</gene>
<reference evidence="1 2" key="1">
    <citation type="submission" date="2024-07" db="EMBL/GenBank/DDBJ databases">
        <title>Draft sequence of the Neodothiora populina.</title>
        <authorList>
            <person name="Drown D.D."/>
            <person name="Schuette U.S."/>
            <person name="Buechlein A.B."/>
            <person name="Rusch D.R."/>
            <person name="Winton L.W."/>
            <person name="Adams G.A."/>
        </authorList>
    </citation>
    <scope>NUCLEOTIDE SEQUENCE [LARGE SCALE GENOMIC DNA]</scope>
    <source>
        <strain evidence="1 2">CPC 39397</strain>
    </source>
</reference>
<dbReference type="RefSeq" id="XP_069198884.1">
    <property type="nucleotide sequence ID" value="XM_069348052.1"/>
</dbReference>
<sequence>MVSEKEKYQQFIAAWHQSRNAGRHFMNVSDSVPRAALLQDSSVNGSNVFEAPYWVPSQTAMSQDLSSGKRKRQDIDQIILQVNPSTGRPHTHVPQSVHSLSTKSAPIAEMVVARPPLSDLSTNYAIKYRCAEQQYPGMPQPLQLDYKAKASPGSPYSNILQADRRPKAACRERNAIAAPLARAAKSSDENRDAFVNGSREYTEMLTGPTNQLAFEIDMYNFAGQSLYFHTLADKLKARSRGFMQPIDVYSERMKRPNIETIDINLAWVPGPLYQEGLYPWQPICGPAAYIGGLRSDLKLSYTPDEPMWLEGKEVAPRDDIDIPMLHYARDVLWNQRKFGRTAYVHTRDISSGGEECMSFVPSQAEWSPDCLPPSAAMLEPLTVSKAHVPDLVDSLGNTIQDANGWTRRAFDHVLPANIPRSVQGWLIAAWLAEDPRMT</sequence>
<dbReference type="GeneID" id="95976683"/>
<name>A0ABR3P8X2_9PEZI</name>
<dbReference type="EMBL" id="JBFMKM010000012">
    <property type="protein sequence ID" value="KAL1302608.1"/>
    <property type="molecule type" value="Genomic_DNA"/>
</dbReference>
<organism evidence="1 2">
    <name type="scientific">Neodothiora populina</name>
    <dbReference type="NCBI Taxonomy" id="2781224"/>
    <lineage>
        <taxon>Eukaryota</taxon>
        <taxon>Fungi</taxon>
        <taxon>Dikarya</taxon>
        <taxon>Ascomycota</taxon>
        <taxon>Pezizomycotina</taxon>
        <taxon>Dothideomycetes</taxon>
        <taxon>Dothideomycetidae</taxon>
        <taxon>Dothideales</taxon>
        <taxon>Dothioraceae</taxon>
        <taxon>Neodothiora</taxon>
    </lineage>
</organism>